<evidence type="ECO:0000256" key="3">
    <source>
        <dbReference type="ARBA" id="ARBA00022989"/>
    </source>
</evidence>
<dbReference type="Proteomes" id="UP000594263">
    <property type="component" value="Unplaced"/>
</dbReference>
<evidence type="ECO:0000313" key="7">
    <source>
        <dbReference type="EnsemblPlants" id="Kaladp0048s0454.1.v1.1.CDS.1"/>
    </source>
</evidence>
<proteinExistence type="predicted"/>
<feature type="transmembrane region" description="Helical" evidence="5">
    <location>
        <begin position="192"/>
        <end position="210"/>
    </location>
</feature>
<keyword evidence="2 5" id="KW-0812">Transmembrane</keyword>
<dbReference type="OMA" id="GRKCCTC"/>
<dbReference type="Gramene" id="Kaladp0048s0454.1.v1.1">
    <property type="protein sequence ID" value="Kaladp0048s0454.1.v1.1.CDS.1"/>
    <property type="gene ID" value="Kaladp0048s0454.v1.1"/>
</dbReference>
<evidence type="ECO:0000313" key="8">
    <source>
        <dbReference type="Proteomes" id="UP000594263"/>
    </source>
</evidence>
<evidence type="ECO:0000256" key="5">
    <source>
        <dbReference type="SAM" id="Phobius"/>
    </source>
</evidence>
<reference evidence="7" key="1">
    <citation type="submission" date="2021-01" db="UniProtKB">
        <authorList>
            <consortium name="EnsemblPlants"/>
        </authorList>
    </citation>
    <scope>IDENTIFICATION</scope>
</reference>
<name>A0A7N0TY51_KALFE</name>
<dbReference type="GO" id="GO:0098542">
    <property type="term" value="P:defense response to other organism"/>
    <property type="evidence" value="ECO:0007669"/>
    <property type="project" value="InterPro"/>
</dbReference>
<dbReference type="EnsemblPlants" id="Kaladp0048s0454.1.v1.1">
    <property type="protein sequence ID" value="Kaladp0048s0454.1.v1.1.CDS.1"/>
    <property type="gene ID" value="Kaladp0048s0454.v1.1"/>
</dbReference>
<dbReference type="InterPro" id="IPR044839">
    <property type="entry name" value="NDR1-like"/>
</dbReference>
<evidence type="ECO:0000259" key="6">
    <source>
        <dbReference type="Pfam" id="PF03168"/>
    </source>
</evidence>
<evidence type="ECO:0000256" key="4">
    <source>
        <dbReference type="ARBA" id="ARBA00023136"/>
    </source>
</evidence>
<keyword evidence="4 5" id="KW-0472">Membrane</keyword>
<dbReference type="PANTHER" id="PTHR31415:SF52">
    <property type="entry name" value="LATE EMBRYOGENESIS ABUNDANT (LEA) HYDROXYPROLINE-RICH GLYCOPROTEIN FAMILY-RELATED"/>
    <property type="match status" value="1"/>
</dbReference>
<dbReference type="GO" id="GO:0009506">
    <property type="term" value="C:plasmodesma"/>
    <property type="evidence" value="ECO:0007669"/>
    <property type="project" value="TreeGrafter"/>
</dbReference>
<sequence>MSADCCKFCSSCVITLGVVCLFTWLAVRSPSSPKLSILFLHLPGLNTSSPAALRNASISFKLKLDNPNEEMGIRYSNLTLSFRYPSNQSSAIADITLPSFYQGHQKKAVKSGSGETRGVNWTEVAAAVNGTVSFRVDVDGSVRYKVFQWLTRRHGVSIRGVVGVDTQGVYASKKGVRLKSGSNLMPRIGCCWLFLLVFLAHSAFLGCSSVPRKIY</sequence>
<organism evidence="7 8">
    <name type="scientific">Kalanchoe fedtschenkoi</name>
    <name type="common">Lavender scallops</name>
    <name type="synonym">South American air plant</name>
    <dbReference type="NCBI Taxonomy" id="63787"/>
    <lineage>
        <taxon>Eukaryota</taxon>
        <taxon>Viridiplantae</taxon>
        <taxon>Streptophyta</taxon>
        <taxon>Embryophyta</taxon>
        <taxon>Tracheophyta</taxon>
        <taxon>Spermatophyta</taxon>
        <taxon>Magnoliopsida</taxon>
        <taxon>eudicotyledons</taxon>
        <taxon>Gunneridae</taxon>
        <taxon>Pentapetalae</taxon>
        <taxon>Saxifragales</taxon>
        <taxon>Crassulaceae</taxon>
        <taxon>Kalanchoe</taxon>
    </lineage>
</organism>
<accession>A0A7N0TY51</accession>
<comment type="subcellular location">
    <subcellularLocation>
        <location evidence="1">Membrane</location>
        <topology evidence="1">Single-pass membrane protein</topology>
    </subcellularLocation>
</comment>
<keyword evidence="8" id="KW-1185">Reference proteome</keyword>
<feature type="domain" description="Late embryogenesis abundant protein LEA-2 subgroup" evidence="6">
    <location>
        <begin position="61"/>
        <end position="157"/>
    </location>
</feature>
<protein>
    <recommendedName>
        <fullName evidence="6">Late embryogenesis abundant protein LEA-2 subgroup domain-containing protein</fullName>
    </recommendedName>
</protein>
<feature type="transmembrane region" description="Helical" evidence="5">
    <location>
        <begin position="7"/>
        <end position="27"/>
    </location>
</feature>
<dbReference type="InterPro" id="IPR004864">
    <property type="entry name" value="LEA_2"/>
</dbReference>
<dbReference type="AlphaFoldDB" id="A0A7N0TY51"/>
<dbReference type="PANTHER" id="PTHR31415">
    <property type="entry name" value="OS05G0367900 PROTEIN"/>
    <property type="match status" value="1"/>
</dbReference>
<evidence type="ECO:0000256" key="1">
    <source>
        <dbReference type="ARBA" id="ARBA00004167"/>
    </source>
</evidence>
<evidence type="ECO:0000256" key="2">
    <source>
        <dbReference type="ARBA" id="ARBA00022692"/>
    </source>
</evidence>
<keyword evidence="3 5" id="KW-1133">Transmembrane helix</keyword>
<dbReference type="Pfam" id="PF03168">
    <property type="entry name" value="LEA_2"/>
    <property type="match status" value="1"/>
</dbReference>
<dbReference type="GO" id="GO:0005886">
    <property type="term" value="C:plasma membrane"/>
    <property type="evidence" value="ECO:0007669"/>
    <property type="project" value="TreeGrafter"/>
</dbReference>